<accession>A0ABU1CH80</accession>
<comment type="caution">
    <text evidence="1">The sequence shown here is derived from an EMBL/GenBank/DDBJ whole genome shotgun (WGS) entry which is preliminary data.</text>
</comment>
<evidence type="ECO:0000313" key="1">
    <source>
        <dbReference type="EMBL" id="MDR0184309.1"/>
    </source>
</evidence>
<reference evidence="1 2" key="1">
    <citation type="submission" date="2023-04" db="EMBL/GenBank/DDBJ databases">
        <title>Lysobacter sp. strain UC isolated from soil sample.</title>
        <authorList>
            <person name="Choksket S."/>
            <person name="Harshvardhan F."/>
            <person name="Rana R."/>
            <person name="Patil P.B."/>
            <person name="Korpole S."/>
        </authorList>
    </citation>
    <scope>NUCLEOTIDE SEQUENCE [LARGE SCALE GENOMIC DNA]</scope>
    <source>
        <strain evidence="1 2">UC</strain>
    </source>
</reference>
<dbReference type="Proteomes" id="UP001233535">
    <property type="component" value="Unassembled WGS sequence"/>
</dbReference>
<sequence length="97" mass="10685">MRRFLNASFSRVTTVFHAQTIDLEGNIGFGTFFTNLAARPYFKQSDPARNTPCTDLSTARVDKGVFALRSGTCVIFVTYGAAMRRKLDGRFPAGAGR</sequence>
<name>A0ABU1CH80_9GAMM</name>
<keyword evidence="2" id="KW-1185">Reference proteome</keyword>
<gene>
    <name evidence="1" type="ORF">P8609_15200</name>
</gene>
<evidence type="ECO:0000313" key="2">
    <source>
        <dbReference type="Proteomes" id="UP001233535"/>
    </source>
</evidence>
<dbReference type="RefSeq" id="WP_309263428.1">
    <property type="nucleotide sequence ID" value="NZ_JARUHG010000005.1"/>
</dbReference>
<proteinExistence type="predicted"/>
<organism evidence="1 2">
    <name type="scientific">Lysobacter arvi</name>
    <dbReference type="NCBI Taxonomy" id="3038776"/>
    <lineage>
        <taxon>Bacteria</taxon>
        <taxon>Pseudomonadati</taxon>
        <taxon>Pseudomonadota</taxon>
        <taxon>Gammaproteobacteria</taxon>
        <taxon>Lysobacterales</taxon>
        <taxon>Lysobacteraceae</taxon>
        <taxon>Lysobacter</taxon>
    </lineage>
</organism>
<dbReference type="EMBL" id="JARUHG010000005">
    <property type="protein sequence ID" value="MDR0184309.1"/>
    <property type="molecule type" value="Genomic_DNA"/>
</dbReference>
<protein>
    <submittedName>
        <fullName evidence="1">Uncharacterized protein</fullName>
    </submittedName>
</protein>